<organism evidence="6 7">
    <name type="scientific">Yoonia litorea</name>
    <dbReference type="NCBI Taxonomy" id="1123755"/>
    <lineage>
        <taxon>Bacteria</taxon>
        <taxon>Pseudomonadati</taxon>
        <taxon>Pseudomonadota</taxon>
        <taxon>Alphaproteobacteria</taxon>
        <taxon>Rhodobacterales</taxon>
        <taxon>Paracoccaceae</taxon>
        <taxon>Yoonia</taxon>
    </lineage>
</organism>
<dbReference type="PROSITE" id="PS50977">
    <property type="entry name" value="HTH_TETR_2"/>
    <property type="match status" value="1"/>
</dbReference>
<sequence>MPNAGRPRAQRRKDARPSEIIDAGIDEFAEHGFERARLDRIAKAAGIAKGTIYLYYESKEALFLAAAEKHVIEVLAENETTLAGFQGTTAELLTHLLTAIYDQFVDGRAQTLLKIMVAEGDRIPKVVERYHAMAIQRGTSLLRTILERGVARGEVDPSPIVNNPQVVIAPAIFYAIHSMVFQMHGPIDRDSFIAAHTEMMLHGVLKRQSQQSRP</sequence>
<keyword evidence="2 4" id="KW-0238">DNA-binding</keyword>
<dbReference type="RefSeq" id="WP_090208830.1">
    <property type="nucleotide sequence ID" value="NZ_FOZM01000002.1"/>
</dbReference>
<dbReference type="InterPro" id="IPR011075">
    <property type="entry name" value="TetR_C"/>
</dbReference>
<dbReference type="Pfam" id="PF00440">
    <property type="entry name" value="TetR_N"/>
    <property type="match status" value="1"/>
</dbReference>
<dbReference type="InterPro" id="IPR001647">
    <property type="entry name" value="HTH_TetR"/>
</dbReference>
<protein>
    <submittedName>
        <fullName evidence="6">Transcriptional regulator, TetR family</fullName>
    </submittedName>
</protein>
<dbReference type="AlphaFoldDB" id="A0A1I6MW99"/>
<evidence type="ECO:0000256" key="1">
    <source>
        <dbReference type="ARBA" id="ARBA00023015"/>
    </source>
</evidence>
<dbReference type="Proteomes" id="UP000198926">
    <property type="component" value="Unassembled WGS sequence"/>
</dbReference>
<dbReference type="GO" id="GO:0003700">
    <property type="term" value="F:DNA-binding transcription factor activity"/>
    <property type="evidence" value="ECO:0007669"/>
    <property type="project" value="TreeGrafter"/>
</dbReference>
<evidence type="ECO:0000313" key="7">
    <source>
        <dbReference type="Proteomes" id="UP000198926"/>
    </source>
</evidence>
<dbReference type="PANTHER" id="PTHR30055">
    <property type="entry name" value="HTH-TYPE TRANSCRIPTIONAL REGULATOR RUTR"/>
    <property type="match status" value="1"/>
</dbReference>
<gene>
    <name evidence="6" type="ORF">SAMN05444714_2446</name>
</gene>
<evidence type="ECO:0000259" key="5">
    <source>
        <dbReference type="PROSITE" id="PS50977"/>
    </source>
</evidence>
<dbReference type="InterPro" id="IPR050109">
    <property type="entry name" value="HTH-type_TetR-like_transc_reg"/>
</dbReference>
<evidence type="ECO:0000256" key="2">
    <source>
        <dbReference type="ARBA" id="ARBA00023125"/>
    </source>
</evidence>
<dbReference type="Gene3D" id="1.10.10.60">
    <property type="entry name" value="Homeodomain-like"/>
    <property type="match status" value="1"/>
</dbReference>
<keyword evidence="3" id="KW-0804">Transcription</keyword>
<dbReference type="FunFam" id="1.10.10.60:FF:000141">
    <property type="entry name" value="TetR family transcriptional regulator"/>
    <property type="match status" value="1"/>
</dbReference>
<dbReference type="InterPro" id="IPR036271">
    <property type="entry name" value="Tet_transcr_reg_TetR-rel_C_sf"/>
</dbReference>
<dbReference type="InterPro" id="IPR009057">
    <property type="entry name" value="Homeodomain-like_sf"/>
</dbReference>
<dbReference type="SUPFAM" id="SSF48498">
    <property type="entry name" value="Tetracyclin repressor-like, C-terminal domain"/>
    <property type="match status" value="1"/>
</dbReference>
<reference evidence="6 7" key="1">
    <citation type="submission" date="2016-10" db="EMBL/GenBank/DDBJ databases">
        <authorList>
            <person name="de Groot N.N."/>
        </authorList>
    </citation>
    <scope>NUCLEOTIDE SEQUENCE [LARGE SCALE GENOMIC DNA]</scope>
    <source>
        <strain evidence="6 7">DSM 29433</strain>
    </source>
</reference>
<evidence type="ECO:0000256" key="4">
    <source>
        <dbReference type="PROSITE-ProRule" id="PRU00335"/>
    </source>
</evidence>
<dbReference type="PANTHER" id="PTHR30055:SF223">
    <property type="entry name" value="HTH-TYPE TRANSCRIPTIONAL REGULATOR UIDR"/>
    <property type="match status" value="1"/>
</dbReference>
<dbReference type="EMBL" id="FOZM01000002">
    <property type="protein sequence ID" value="SFS19993.1"/>
    <property type="molecule type" value="Genomic_DNA"/>
</dbReference>
<keyword evidence="7" id="KW-1185">Reference proteome</keyword>
<dbReference type="STRING" id="1123755.SAMN05444714_2446"/>
<dbReference type="OrthoDB" id="8478851at2"/>
<accession>A0A1I6MW99</accession>
<dbReference type="Pfam" id="PF16859">
    <property type="entry name" value="TetR_C_11"/>
    <property type="match status" value="1"/>
</dbReference>
<dbReference type="Gene3D" id="1.10.357.10">
    <property type="entry name" value="Tetracycline Repressor, domain 2"/>
    <property type="match status" value="1"/>
</dbReference>
<dbReference type="SUPFAM" id="SSF46689">
    <property type="entry name" value="Homeodomain-like"/>
    <property type="match status" value="1"/>
</dbReference>
<keyword evidence="1" id="KW-0805">Transcription regulation</keyword>
<feature type="DNA-binding region" description="H-T-H motif" evidence="4">
    <location>
        <begin position="37"/>
        <end position="56"/>
    </location>
</feature>
<proteinExistence type="predicted"/>
<dbReference type="PRINTS" id="PR00455">
    <property type="entry name" value="HTHTETR"/>
</dbReference>
<evidence type="ECO:0000313" key="6">
    <source>
        <dbReference type="EMBL" id="SFS19993.1"/>
    </source>
</evidence>
<name>A0A1I6MW99_9RHOB</name>
<dbReference type="GO" id="GO:0000976">
    <property type="term" value="F:transcription cis-regulatory region binding"/>
    <property type="evidence" value="ECO:0007669"/>
    <property type="project" value="TreeGrafter"/>
</dbReference>
<feature type="domain" description="HTH tetR-type" evidence="5">
    <location>
        <begin position="14"/>
        <end position="74"/>
    </location>
</feature>
<evidence type="ECO:0000256" key="3">
    <source>
        <dbReference type="ARBA" id="ARBA00023163"/>
    </source>
</evidence>